<feature type="non-terminal residue" evidence="1">
    <location>
        <position position="64"/>
    </location>
</feature>
<gene>
    <name evidence="1" type="ORF">D0Y65_050628</name>
</gene>
<sequence length="64" mass="8024">MLLLDSLEMADPRRLESEIRRFVLYIYKTRDRPETKHLESRIPFLVPKMKKDWFNFEDLDRFYD</sequence>
<protein>
    <submittedName>
        <fullName evidence="1">Uncharacterized protein</fullName>
    </submittedName>
</protein>
<accession>A0A445FCW2</accession>
<evidence type="ECO:0000313" key="1">
    <source>
        <dbReference type="EMBL" id="RZB46664.1"/>
    </source>
</evidence>
<comment type="caution">
    <text evidence="1">The sequence shown here is derived from an EMBL/GenBank/DDBJ whole genome shotgun (WGS) entry which is preliminary data.</text>
</comment>
<dbReference type="Proteomes" id="UP000289340">
    <property type="component" value="Chromosome 19"/>
</dbReference>
<proteinExistence type="predicted"/>
<keyword evidence="2" id="KW-1185">Reference proteome</keyword>
<reference evidence="1 2" key="1">
    <citation type="submission" date="2018-09" db="EMBL/GenBank/DDBJ databases">
        <title>A high-quality reference genome of wild soybean provides a powerful tool to mine soybean genomes.</title>
        <authorList>
            <person name="Xie M."/>
            <person name="Chung C.Y.L."/>
            <person name="Li M.-W."/>
            <person name="Wong F.-L."/>
            <person name="Chan T.-F."/>
            <person name="Lam H.-M."/>
        </authorList>
    </citation>
    <scope>NUCLEOTIDE SEQUENCE [LARGE SCALE GENOMIC DNA]</scope>
    <source>
        <strain evidence="2">cv. W05</strain>
        <tissue evidence="1">Hypocotyl of etiolated seedlings</tissue>
    </source>
</reference>
<evidence type="ECO:0000313" key="2">
    <source>
        <dbReference type="Proteomes" id="UP000289340"/>
    </source>
</evidence>
<dbReference type="EMBL" id="QZWG01000019">
    <property type="protein sequence ID" value="RZB46664.1"/>
    <property type="molecule type" value="Genomic_DNA"/>
</dbReference>
<dbReference type="AlphaFoldDB" id="A0A445FCW2"/>
<name>A0A445FCW2_GLYSO</name>
<organism evidence="1 2">
    <name type="scientific">Glycine soja</name>
    <name type="common">Wild soybean</name>
    <dbReference type="NCBI Taxonomy" id="3848"/>
    <lineage>
        <taxon>Eukaryota</taxon>
        <taxon>Viridiplantae</taxon>
        <taxon>Streptophyta</taxon>
        <taxon>Embryophyta</taxon>
        <taxon>Tracheophyta</taxon>
        <taxon>Spermatophyta</taxon>
        <taxon>Magnoliopsida</taxon>
        <taxon>eudicotyledons</taxon>
        <taxon>Gunneridae</taxon>
        <taxon>Pentapetalae</taxon>
        <taxon>rosids</taxon>
        <taxon>fabids</taxon>
        <taxon>Fabales</taxon>
        <taxon>Fabaceae</taxon>
        <taxon>Papilionoideae</taxon>
        <taxon>50 kb inversion clade</taxon>
        <taxon>NPAAA clade</taxon>
        <taxon>indigoferoid/millettioid clade</taxon>
        <taxon>Phaseoleae</taxon>
        <taxon>Glycine</taxon>
        <taxon>Glycine subgen. Soja</taxon>
    </lineage>
</organism>